<protein>
    <submittedName>
        <fullName evidence="1">Uncharacterized protein</fullName>
    </submittedName>
</protein>
<proteinExistence type="predicted"/>
<evidence type="ECO:0000313" key="2">
    <source>
        <dbReference type="Proteomes" id="UP001642260"/>
    </source>
</evidence>
<comment type="caution">
    <text evidence="1">The sequence shown here is derived from an EMBL/GenBank/DDBJ whole genome shotgun (WGS) entry which is preliminary data.</text>
</comment>
<reference evidence="1 2" key="1">
    <citation type="submission" date="2022-03" db="EMBL/GenBank/DDBJ databases">
        <authorList>
            <person name="Macdonald S."/>
            <person name="Ahmed S."/>
            <person name="Newling K."/>
        </authorList>
    </citation>
    <scope>NUCLEOTIDE SEQUENCE [LARGE SCALE GENOMIC DNA]</scope>
</reference>
<organism evidence="1 2">
    <name type="scientific">Eruca vesicaria subsp. sativa</name>
    <name type="common">Garden rocket</name>
    <name type="synonym">Eruca sativa</name>
    <dbReference type="NCBI Taxonomy" id="29727"/>
    <lineage>
        <taxon>Eukaryota</taxon>
        <taxon>Viridiplantae</taxon>
        <taxon>Streptophyta</taxon>
        <taxon>Embryophyta</taxon>
        <taxon>Tracheophyta</taxon>
        <taxon>Spermatophyta</taxon>
        <taxon>Magnoliopsida</taxon>
        <taxon>eudicotyledons</taxon>
        <taxon>Gunneridae</taxon>
        <taxon>Pentapetalae</taxon>
        <taxon>rosids</taxon>
        <taxon>malvids</taxon>
        <taxon>Brassicales</taxon>
        <taxon>Brassicaceae</taxon>
        <taxon>Brassiceae</taxon>
        <taxon>Eruca</taxon>
    </lineage>
</organism>
<gene>
    <name evidence="1" type="ORF">ERUC_LOCUS15388</name>
</gene>
<sequence>MYLKRRILFIPSEKHFPLLKECLFDSKKQIAPASPQSWKFFLEVTRYVPIKKLRLLLAAQPISDITIVECHNQIQFAYLKVAKLEKKEKILD</sequence>
<dbReference type="Proteomes" id="UP001642260">
    <property type="component" value="Unassembled WGS sequence"/>
</dbReference>
<dbReference type="AlphaFoldDB" id="A0ABC8JU02"/>
<keyword evidence="2" id="KW-1185">Reference proteome</keyword>
<accession>A0ABC8JU02</accession>
<name>A0ABC8JU02_ERUVS</name>
<dbReference type="EMBL" id="CAKOAT010142933">
    <property type="protein sequence ID" value="CAH8340368.1"/>
    <property type="molecule type" value="Genomic_DNA"/>
</dbReference>
<evidence type="ECO:0000313" key="1">
    <source>
        <dbReference type="EMBL" id="CAH8340368.1"/>
    </source>
</evidence>